<dbReference type="OrthoDB" id="10640679at2759"/>
<comment type="caution">
    <text evidence="1">The sequence shown here is derived from an EMBL/GenBank/DDBJ whole genome shotgun (WGS) entry which is preliminary data.</text>
</comment>
<keyword evidence="2" id="KW-1185">Reference proteome</keyword>
<dbReference type="AlphaFoldDB" id="A0A9P4UHI9"/>
<accession>A0A9P4UHI9</accession>
<evidence type="ECO:0000313" key="2">
    <source>
        <dbReference type="Proteomes" id="UP000799764"/>
    </source>
</evidence>
<proteinExistence type="predicted"/>
<dbReference type="Proteomes" id="UP000799764">
    <property type="component" value="Unassembled WGS sequence"/>
</dbReference>
<organism evidence="1 2">
    <name type="scientific">Karstenula rhodostoma CBS 690.94</name>
    <dbReference type="NCBI Taxonomy" id="1392251"/>
    <lineage>
        <taxon>Eukaryota</taxon>
        <taxon>Fungi</taxon>
        <taxon>Dikarya</taxon>
        <taxon>Ascomycota</taxon>
        <taxon>Pezizomycotina</taxon>
        <taxon>Dothideomycetes</taxon>
        <taxon>Pleosporomycetidae</taxon>
        <taxon>Pleosporales</taxon>
        <taxon>Massarineae</taxon>
        <taxon>Didymosphaeriaceae</taxon>
        <taxon>Karstenula</taxon>
    </lineage>
</organism>
<sequence>MARPSVRSEDDFRKTLGERKALCFCWEPFTKEHEPVSMECCKQVVGESCLDAWIRSDNENHNRCPHVSEPRL</sequence>
<name>A0A9P4UHI9_9PLEO</name>
<reference evidence="1" key="1">
    <citation type="journal article" date="2020" name="Stud. Mycol.">
        <title>101 Dothideomycetes genomes: a test case for predicting lifestyles and emergence of pathogens.</title>
        <authorList>
            <person name="Haridas S."/>
            <person name="Albert R."/>
            <person name="Binder M."/>
            <person name="Bloem J."/>
            <person name="Labutti K."/>
            <person name="Salamov A."/>
            <person name="Andreopoulos B."/>
            <person name="Baker S."/>
            <person name="Barry K."/>
            <person name="Bills G."/>
            <person name="Bluhm B."/>
            <person name="Cannon C."/>
            <person name="Castanera R."/>
            <person name="Culley D."/>
            <person name="Daum C."/>
            <person name="Ezra D."/>
            <person name="Gonzalez J."/>
            <person name="Henrissat B."/>
            <person name="Kuo A."/>
            <person name="Liang C."/>
            <person name="Lipzen A."/>
            <person name="Lutzoni F."/>
            <person name="Magnuson J."/>
            <person name="Mondo S."/>
            <person name="Nolan M."/>
            <person name="Ohm R."/>
            <person name="Pangilinan J."/>
            <person name="Park H.-J."/>
            <person name="Ramirez L."/>
            <person name="Alfaro M."/>
            <person name="Sun H."/>
            <person name="Tritt A."/>
            <person name="Yoshinaga Y."/>
            <person name="Zwiers L.-H."/>
            <person name="Turgeon B."/>
            <person name="Goodwin S."/>
            <person name="Spatafora J."/>
            <person name="Crous P."/>
            <person name="Grigoriev I."/>
        </authorList>
    </citation>
    <scope>NUCLEOTIDE SEQUENCE</scope>
    <source>
        <strain evidence="1">CBS 690.94</strain>
    </source>
</reference>
<dbReference type="EMBL" id="MU001494">
    <property type="protein sequence ID" value="KAF2449618.1"/>
    <property type="molecule type" value="Genomic_DNA"/>
</dbReference>
<protein>
    <submittedName>
        <fullName evidence="1">Uncharacterized protein</fullName>
    </submittedName>
</protein>
<evidence type="ECO:0000313" key="1">
    <source>
        <dbReference type="EMBL" id="KAF2449618.1"/>
    </source>
</evidence>
<gene>
    <name evidence="1" type="ORF">P171DRAFT_427793</name>
</gene>